<dbReference type="AlphaFoldDB" id="A0A1I4RJ49"/>
<keyword evidence="2" id="KW-1185">Reference proteome</keyword>
<protein>
    <submittedName>
        <fullName evidence="1">Uncharacterized protein</fullName>
    </submittedName>
</protein>
<reference evidence="2" key="1">
    <citation type="submission" date="2016-10" db="EMBL/GenBank/DDBJ databases">
        <authorList>
            <person name="Varghese N."/>
            <person name="Submissions S."/>
        </authorList>
    </citation>
    <scope>NUCLEOTIDE SEQUENCE [LARGE SCALE GENOMIC DNA]</scope>
    <source>
        <strain evidence="2">Nm44</strain>
    </source>
</reference>
<organism evidence="1 2">
    <name type="scientific">Nitrosomonas communis</name>
    <dbReference type="NCBI Taxonomy" id="44574"/>
    <lineage>
        <taxon>Bacteria</taxon>
        <taxon>Pseudomonadati</taxon>
        <taxon>Pseudomonadota</taxon>
        <taxon>Betaproteobacteria</taxon>
        <taxon>Nitrosomonadales</taxon>
        <taxon>Nitrosomonadaceae</taxon>
        <taxon>Nitrosomonas</taxon>
    </lineage>
</organism>
<dbReference type="RefSeq" id="WP_143083428.1">
    <property type="nucleotide sequence ID" value="NZ_FOUB01000033.1"/>
</dbReference>
<dbReference type="Proteomes" id="UP000183287">
    <property type="component" value="Unassembled WGS sequence"/>
</dbReference>
<name>A0A1I4RJ49_9PROT</name>
<accession>A0A1I4RJ49</accession>
<evidence type="ECO:0000313" key="2">
    <source>
        <dbReference type="Proteomes" id="UP000183287"/>
    </source>
</evidence>
<dbReference type="EMBL" id="FOUB01000033">
    <property type="protein sequence ID" value="SFM51973.1"/>
    <property type="molecule type" value="Genomic_DNA"/>
</dbReference>
<evidence type="ECO:0000313" key="1">
    <source>
        <dbReference type="EMBL" id="SFM51973.1"/>
    </source>
</evidence>
<sequence>MLLIWSAEERRLTRHTRPPRGFPGFRAVPPRKCRNAATAMAGMGFGVAAAWRVRLGGATAPARPVAGTLRGCGVLSATPSAMPGVAFGETLRRGGKFRGVHAPHALLWLPIPPDSAPSLRYMDDLRHFFRCANAYPTNDEARVIAGAGNWHYTDPQDLGSAHPCIALISFCQSQGILNFLAVTMTSAPLTLLKKE</sequence>
<gene>
    <name evidence="1" type="ORF">SAMN05421863_103315</name>
</gene>
<proteinExistence type="predicted"/>